<reference evidence="12" key="1">
    <citation type="submission" date="2018-02" db="EMBL/GenBank/DDBJ databases">
        <authorList>
            <person name="Kim S.-K."/>
            <person name="Jung H.-I."/>
            <person name="Lee S.-W."/>
        </authorList>
    </citation>
    <scope>NUCLEOTIDE SEQUENCE</scope>
    <source>
        <strain evidence="12">SK3146</strain>
    </source>
</reference>
<dbReference type="EC" id="1.14.11.55" evidence="10"/>
<reference evidence="12" key="2">
    <citation type="journal article" date="2021" name="J Anim Sci Technol">
        <title>Complete genome sequence of Paenibacillus konkukensis sp. nov. SK3146 as a potential probiotic strain.</title>
        <authorList>
            <person name="Jung H.I."/>
            <person name="Park S."/>
            <person name="Niu K.M."/>
            <person name="Lee S.W."/>
            <person name="Kothari D."/>
            <person name="Yi K.J."/>
            <person name="Kim S.K."/>
        </authorList>
    </citation>
    <scope>NUCLEOTIDE SEQUENCE</scope>
    <source>
        <strain evidence="12">SK3146</strain>
    </source>
</reference>
<evidence type="ECO:0000256" key="8">
    <source>
        <dbReference type="ARBA" id="ARBA00023004"/>
    </source>
</evidence>
<evidence type="ECO:0000313" key="13">
    <source>
        <dbReference type="Proteomes" id="UP001057134"/>
    </source>
</evidence>
<keyword evidence="7" id="KW-0560">Oxidoreductase</keyword>
<comment type="function">
    <text evidence="2">Involved in the biosynthesis of 5-hydroxyectoine, called compatible solute, which helps organisms to survive extreme osmotic stress by acting as a highly soluble organic osmolyte. Catalyzes the 2-oxoglutarate-dependent selective hydroxylation of L-ectoine to yield (4S,5S)-5-hydroxyectoine.</text>
</comment>
<organism evidence="12 13">
    <name type="scientific">Paenibacillus konkukensis</name>
    <dbReference type="NCBI Taxonomy" id="2020716"/>
    <lineage>
        <taxon>Bacteria</taxon>
        <taxon>Bacillati</taxon>
        <taxon>Bacillota</taxon>
        <taxon>Bacilli</taxon>
        <taxon>Bacillales</taxon>
        <taxon>Paenibacillaceae</taxon>
        <taxon>Paenibacillus</taxon>
    </lineage>
</organism>
<evidence type="ECO:0000256" key="10">
    <source>
        <dbReference type="NCBIfam" id="TIGR02408"/>
    </source>
</evidence>
<dbReference type="GO" id="GO:0051213">
    <property type="term" value="F:dioxygenase activity"/>
    <property type="evidence" value="ECO:0007669"/>
    <property type="project" value="UniProtKB-KW"/>
</dbReference>
<dbReference type="RefSeq" id="WP_249865555.1">
    <property type="nucleotide sequence ID" value="NZ_CP027059.1"/>
</dbReference>
<comment type="catalytic activity">
    <reaction evidence="9">
        <text>L-ectoine + 2-oxoglutarate + O2 = 5-hydroxyectoine + succinate + CO2</text>
        <dbReference type="Rhea" id="RHEA:45740"/>
        <dbReference type="ChEBI" id="CHEBI:15379"/>
        <dbReference type="ChEBI" id="CHEBI:16526"/>
        <dbReference type="ChEBI" id="CHEBI:16810"/>
        <dbReference type="ChEBI" id="CHEBI:30031"/>
        <dbReference type="ChEBI" id="CHEBI:58515"/>
        <dbReference type="ChEBI" id="CHEBI:85413"/>
        <dbReference type="EC" id="1.14.11.55"/>
    </reaction>
</comment>
<proteinExistence type="inferred from homology"/>
<dbReference type="PANTHER" id="PTHR20883:SF48">
    <property type="entry name" value="ECTOINE DIOXYGENASE"/>
    <property type="match status" value="1"/>
</dbReference>
<keyword evidence="8" id="KW-0408">Iron</keyword>
<dbReference type="InterPro" id="IPR012774">
    <property type="entry name" value="EctD"/>
</dbReference>
<gene>
    <name evidence="12" type="ORF">SK3146_02736</name>
</gene>
<evidence type="ECO:0000256" key="7">
    <source>
        <dbReference type="ARBA" id="ARBA00023002"/>
    </source>
</evidence>
<protein>
    <recommendedName>
        <fullName evidence="10">Ectoine hydroxylase</fullName>
        <ecNumber evidence="10">1.14.11.55</ecNumber>
    </recommendedName>
</protein>
<comment type="cofactor">
    <cofactor evidence="1">
        <name>Fe(2+)</name>
        <dbReference type="ChEBI" id="CHEBI:29033"/>
    </cofactor>
</comment>
<keyword evidence="6 12" id="KW-0223">Dioxygenase</keyword>
<dbReference type="NCBIfam" id="TIGR02408">
    <property type="entry name" value="ectoine_ThpD"/>
    <property type="match status" value="1"/>
</dbReference>
<dbReference type="Pfam" id="PF05721">
    <property type="entry name" value="PhyH"/>
    <property type="match status" value="1"/>
</dbReference>
<accession>A0ABY4RQ63</accession>
<feature type="region of interest" description="Disordered" evidence="11">
    <location>
        <begin position="1"/>
        <end position="24"/>
    </location>
</feature>
<dbReference type="InterPro" id="IPR008775">
    <property type="entry name" value="Phytyl_CoA_dOase-like"/>
</dbReference>
<dbReference type="SUPFAM" id="SSF51197">
    <property type="entry name" value="Clavaminate synthase-like"/>
    <property type="match status" value="1"/>
</dbReference>
<evidence type="ECO:0000313" key="12">
    <source>
        <dbReference type="EMBL" id="UQZ83549.1"/>
    </source>
</evidence>
<evidence type="ECO:0000256" key="3">
    <source>
        <dbReference type="ARBA" id="ARBA00007851"/>
    </source>
</evidence>
<sequence>MKSTHPASEVQHATDLYPSRISDTPSITERRDPVVYSAWSPNCSITEEQSEFYRRNGYLFIESFFSPSEVQGLKEELKRMWAASRDSADGEVIREPDSDEVRSIFNVHRSSDVFKALSGHSRLKSITDYILGSETYIHQSRINFKPGFTGKEFYWHSDFETWHVEDGMPRMRALSCSIALEDNYHFNGPLMVVPGSQMDYVSCVGRTPDNHYEKSLRRQQYGVPDHDSLAELVQRYGIDTPVGKAGSIVLFDCNIMHGSNSNITPMPRSNVFIVYNSVENKLQPPYSGQPPRPEFIAARED</sequence>
<evidence type="ECO:0000256" key="2">
    <source>
        <dbReference type="ARBA" id="ARBA00004063"/>
    </source>
</evidence>
<comment type="subunit">
    <text evidence="4">Homodimer.</text>
</comment>
<evidence type="ECO:0000256" key="6">
    <source>
        <dbReference type="ARBA" id="ARBA00022964"/>
    </source>
</evidence>
<evidence type="ECO:0000256" key="4">
    <source>
        <dbReference type="ARBA" id="ARBA00011738"/>
    </source>
</evidence>
<dbReference type="PANTHER" id="PTHR20883">
    <property type="entry name" value="PHYTANOYL-COA DIOXYGENASE DOMAIN CONTAINING 1"/>
    <property type="match status" value="1"/>
</dbReference>
<dbReference type="Gene3D" id="2.60.120.620">
    <property type="entry name" value="q2cbj1_9rhob like domain"/>
    <property type="match status" value="1"/>
</dbReference>
<evidence type="ECO:0000256" key="9">
    <source>
        <dbReference type="ARBA" id="ARBA00049228"/>
    </source>
</evidence>
<evidence type="ECO:0000256" key="1">
    <source>
        <dbReference type="ARBA" id="ARBA00001954"/>
    </source>
</evidence>
<evidence type="ECO:0000256" key="11">
    <source>
        <dbReference type="SAM" id="MobiDB-lite"/>
    </source>
</evidence>
<keyword evidence="13" id="KW-1185">Reference proteome</keyword>
<comment type="similarity">
    <text evidence="3">Belongs to the PhyH family. EctD subfamily.</text>
</comment>
<name>A0ABY4RQ63_9BACL</name>
<dbReference type="Proteomes" id="UP001057134">
    <property type="component" value="Chromosome"/>
</dbReference>
<evidence type="ECO:0000256" key="5">
    <source>
        <dbReference type="ARBA" id="ARBA00022723"/>
    </source>
</evidence>
<keyword evidence="5" id="KW-0479">Metal-binding</keyword>
<dbReference type="EMBL" id="CP027059">
    <property type="protein sequence ID" value="UQZ83549.1"/>
    <property type="molecule type" value="Genomic_DNA"/>
</dbReference>